<evidence type="ECO:0000313" key="3">
    <source>
        <dbReference type="Proteomes" id="UP001309876"/>
    </source>
</evidence>
<gene>
    <name evidence="2" type="ORF">LTR05_002680</name>
</gene>
<dbReference type="Proteomes" id="UP001309876">
    <property type="component" value="Unassembled WGS sequence"/>
</dbReference>
<feature type="compositionally biased region" description="Polar residues" evidence="1">
    <location>
        <begin position="467"/>
        <end position="484"/>
    </location>
</feature>
<reference evidence="2 3" key="1">
    <citation type="submission" date="2023-08" db="EMBL/GenBank/DDBJ databases">
        <title>Black Yeasts Isolated from many extreme environments.</title>
        <authorList>
            <person name="Coleine C."/>
            <person name="Stajich J.E."/>
            <person name="Selbmann L."/>
        </authorList>
    </citation>
    <scope>NUCLEOTIDE SEQUENCE [LARGE SCALE GENOMIC DNA]</scope>
    <source>
        <strain evidence="2 3">CCFEE 5910</strain>
    </source>
</reference>
<evidence type="ECO:0000256" key="1">
    <source>
        <dbReference type="SAM" id="MobiDB-lite"/>
    </source>
</evidence>
<dbReference type="AlphaFoldDB" id="A0AAN7T2M5"/>
<protein>
    <submittedName>
        <fullName evidence="2">Uncharacterized protein</fullName>
    </submittedName>
</protein>
<accession>A0AAN7T2M5</accession>
<dbReference type="EMBL" id="JAVRRJ010000002">
    <property type="protein sequence ID" value="KAK5088462.1"/>
    <property type="molecule type" value="Genomic_DNA"/>
</dbReference>
<proteinExistence type="predicted"/>
<comment type="caution">
    <text evidence="2">The sequence shown here is derived from an EMBL/GenBank/DDBJ whole genome shotgun (WGS) entry which is preliminary data.</text>
</comment>
<feature type="region of interest" description="Disordered" evidence="1">
    <location>
        <begin position="441"/>
        <end position="527"/>
    </location>
</feature>
<evidence type="ECO:0000313" key="2">
    <source>
        <dbReference type="EMBL" id="KAK5088462.1"/>
    </source>
</evidence>
<organism evidence="2 3">
    <name type="scientific">Lithohypha guttulata</name>
    <dbReference type="NCBI Taxonomy" id="1690604"/>
    <lineage>
        <taxon>Eukaryota</taxon>
        <taxon>Fungi</taxon>
        <taxon>Dikarya</taxon>
        <taxon>Ascomycota</taxon>
        <taxon>Pezizomycotina</taxon>
        <taxon>Eurotiomycetes</taxon>
        <taxon>Chaetothyriomycetidae</taxon>
        <taxon>Chaetothyriales</taxon>
        <taxon>Trichomeriaceae</taxon>
        <taxon>Lithohypha</taxon>
    </lineage>
</organism>
<sequence>MNKPIVGPDPASALLALKLRMDTWRVRSVDNLAELYQYAKAQGYGDLGDMQLFLSNHLRGLTSPPTGYKLVSHQNQPVNSTTETARPGSKKSVFKRFHDKIRGRRAMQESDQSIEMTSTPAISIIEAENVVMSGAISPSEEVKLSIGTTTSANLLNRSSSASGHERQRMAPLRPTMSTVLRSNQRDHRTYSMPILPSGSIDNVSRELEKRSSWIQNLTKEHYQPPANTVTLSQAPPEPLAASNMKFNLPLVPPLPPMSPARTMAQGRRASLSLSRPPSPIMEEDLVVSGQFAQGKPPTLPPQNPRRFNVFATTIKDATRSLSKAQHAHTTPVSTALEVQAGSKECRHALLPSHVFFSCKTCGRLKSNGSTIDLAQPKTQAVNMKHGRSLSLDLERQRRGSEQNTEEQRLMDLKRVLELKQLERAWSLTRFPSLRKRDEQAAVAAPKAAEKPSIPLRTAAEKEPLARSSPSNYGNRSAPNLNTRPEYNLMQRPFPPLNSTPLQMTSSGGTSQTTASLTESPTELPTPVSVAEPYSVNTVGSSMGLVSSRNKEMPPVSILRAQGGDQGLLSRILANPKAIDGHRVPLDEMVLCTNDERIIDSILADISADSEPYSTDTETSKWPYVRQETYEADLHDEPGSMTILTTAESNDRVASKDVVKKSLRNSLRLWSMKKSTQVSSPIQDSTQTQANVLILDSSGSFSTLASPIDDGMDYWQEKMMERARTPMCELP</sequence>
<feature type="compositionally biased region" description="Low complexity" evidence="1">
    <location>
        <begin position="501"/>
        <end position="517"/>
    </location>
</feature>
<name>A0AAN7T2M5_9EURO</name>
<keyword evidence="3" id="KW-1185">Reference proteome</keyword>